<feature type="domain" description="Small ribosomal subunit protein uS10" evidence="1">
    <location>
        <begin position="103"/>
        <end position="200"/>
    </location>
</feature>
<name>A0A8J5UIE5_9ASCO</name>
<protein>
    <submittedName>
        <fullName evidence="2">RSM10</fullName>
    </submittedName>
</protein>
<dbReference type="PANTHER" id="PTHR11700">
    <property type="entry name" value="30S RIBOSOMAL PROTEIN S10 FAMILY MEMBER"/>
    <property type="match status" value="1"/>
</dbReference>
<reference evidence="2 3" key="1">
    <citation type="journal article" date="2021" name="DNA Res.">
        <title>Genome analysis of Candida subhashii reveals its hybrid nature and dual mitochondrial genome conformations.</title>
        <authorList>
            <person name="Mixao V."/>
            <person name="Hegedusova E."/>
            <person name="Saus E."/>
            <person name="Pryszcz L.P."/>
            <person name="Cillingova A."/>
            <person name="Nosek J."/>
            <person name="Gabaldon T."/>
        </authorList>
    </citation>
    <scope>NUCLEOTIDE SEQUENCE [LARGE SCALE GENOMIC DNA]</scope>
    <source>
        <strain evidence="2 3">CBS 10753</strain>
    </source>
</reference>
<gene>
    <name evidence="2" type="ORF">J8A68_005258</name>
</gene>
<dbReference type="GO" id="GO:0005840">
    <property type="term" value="C:ribosome"/>
    <property type="evidence" value="ECO:0007669"/>
    <property type="project" value="InterPro"/>
</dbReference>
<keyword evidence="3" id="KW-1185">Reference proteome</keyword>
<evidence type="ECO:0000313" key="2">
    <source>
        <dbReference type="EMBL" id="KAG7661262.1"/>
    </source>
</evidence>
<proteinExistence type="predicted"/>
<dbReference type="InterPro" id="IPR001848">
    <property type="entry name" value="Ribosomal_uS10"/>
</dbReference>
<accession>A0A8J5UIE5</accession>
<organism evidence="2 3">
    <name type="scientific">[Candida] subhashii</name>
    <dbReference type="NCBI Taxonomy" id="561895"/>
    <lineage>
        <taxon>Eukaryota</taxon>
        <taxon>Fungi</taxon>
        <taxon>Dikarya</taxon>
        <taxon>Ascomycota</taxon>
        <taxon>Saccharomycotina</taxon>
        <taxon>Pichiomycetes</taxon>
        <taxon>Debaryomycetaceae</taxon>
        <taxon>Spathaspora</taxon>
    </lineage>
</organism>
<comment type="caution">
    <text evidence="2">The sequence shown here is derived from an EMBL/GenBank/DDBJ whole genome shotgun (WGS) entry which is preliminary data.</text>
</comment>
<evidence type="ECO:0000313" key="3">
    <source>
        <dbReference type="Proteomes" id="UP000694255"/>
    </source>
</evidence>
<dbReference type="OrthoDB" id="366214at2759"/>
<dbReference type="EMBL" id="JAGSYN010000223">
    <property type="protein sequence ID" value="KAG7661262.1"/>
    <property type="molecule type" value="Genomic_DNA"/>
</dbReference>
<dbReference type="GO" id="GO:0003735">
    <property type="term" value="F:structural constituent of ribosome"/>
    <property type="evidence" value="ECO:0007669"/>
    <property type="project" value="InterPro"/>
</dbReference>
<dbReference type="Pfam" id="PF00338">
    <property type="entry name" value="Ribosomal_S10"/>
    <property type="match status" value="1"/>
</dbReference>
<dbReference type="GO" id="GO:0006412">
    <property type="term" value="P:translation"/>
    <property type="evidence" value="ECO:0007669"/>
    <property type="project" value="InterPro"/>
</dbReference>
<dbReference type="InterPro" id="IPR027486">
    <property type="entry name" value="Ribosomal_uS10_dom"/>
</dbReference>
<dbReference type="GeneID" id="73472058"/>
<sequence length="249" mass="28782">MIGTRVRLGSGILPLRSFTTRSSALLQKEQKGFKTPEEYVKQVKQDKRKHQKFKKSLLEAEFKYEPKVLSSENVEGKVVPLNVELLQYKPLRIEPTHGDEVATLQFKGHEEDDLIRAGEFALRAAFYLGIPMSTLKSLKTQKTLYTVIKAPFAMAKSKQNFHRTTYFKEVKAYDANPELIDLWLSYINRYKLENVEYNASIVAHESLTFHEELKKLDEFKLPEAYDDIQDPIAKKVKELLGSASFKRHL</sequence>
<dbReference type="AlphaFoldDB" id="A0A8J5UIE5"/>
<evidence type="ECO:0000259" key="1">
    <source>
        <dbReference type="SMART" id="SM01403"/>
    </source>
</evidence>
<dbReference type="SMART" id="SM01403">
    <property type="entry name" value="Ribosomal_S10"/>
    <property type="match status" value="1"/>
</dbReference>
<dbReference type="RefSeq" id="XP_049261495.1">
    <property type="nucleotide sequence ID" value="XM_049409304.1"/>
</dbReference>
<dbReference type="Proteomes" id="UP000694255">
    <property type="component" value="Unassembled WGS sequence"/>
</dbReference>